<protein>
    <recommendedName>
        <fullName evidence="5">Heme-binding protein 2</fullName>
    </recommendedName>
</protein>
<dbReference type="PANTHER" id="PTHR11220:SF69">
    <property type="entry name" value="HEME-BINDING PROTEIN 2"/>
    <property type="match status" value="1"/>
</dbReference>
<name>A0AAD1RIP1_PELCU</name>
<dbReference type="Gene3D" id="3.20.80.10">
    <property type="entry name" value="Regulatory factor, effector binding domain"/>
    <property type="match status" value="1"/>
</dbReference>
<evidence type="ECO:0000256" key="1">
    <source>
        <dbReference type="ARBA" id="ARBA00009817"/>
    </source>
</evidence>
<dbReference type="InterPro" id="IPR011256">
    <property type="entry name" value="Reg_factor_effector_dom_sf"/>
</dbReference>
<evidence type="ECO:0000313" key="3">
    <source>
        <dbReference type="EMBL" id="CAH2253142.1"/>
    </source>
</evidence>
<dbReference type="SUPFAM" id="SSF55136">
    <property type="entry name" value="Probable bacterial effector-binding domain"/>
    <property type="match status" value="1"/>
</dbReference>
<comment type="similarity">
    <text evidence="1">Belongs to the HEBP family.</text>
</comment>
<gene>
    <name evidence="3" type="ORF">PECUL_23A020738</name>
</gene>
<dbReference type="PANTHER" id="PTHR11220">
    <property type="entry name" value="HEME-BINDING PROTEIN-RELATED"/>
    <property type="match status" value="1"/>
</dbReference>
<reference evidence="3" key="1">
    <citation type="submission" date="2022-03" db="EMBL/GenBank/DDBJ databases">
        <authorList>
            <person name="Alioto T."/>
            <person name="Alioto T."/>
            <person name="Gomez Garrido J."/>
        </authorList>
    </citation>
    <scope>NUCLEOTIDE SEQUENCE</scope>
</reference>
<proteinExistence type="inferred from homology"/>
<feature type="signal peptide" evidence="2">
    <location>
        <begin position="1"/>
        <end position="21"/>
    </location>
</feature>
<dbReference type="GO" id="GO:0005737">
    <property type="term" value="C:cytoplasm"/>
    <property type="evidence" value="ECO:0007669"/>
    <property type="project" value="TreeGrafter"/>
</dbReference>
<evidence type="ECO:0000256" key="2">
    <source>
        <dbReference type="SAM" id="SignalP"/>
    </source>
</evidence>
<dbReference type="InterPro" id="IPR006917">
    <property type="entry name" value="SOUL_heme-bd"/>
</dbReference>
<evidence type="ECO:0008006" key="5">
    <source>
        <dbReference type="Google" id="ProtNLM"/>
    </source>
</evidence>
<sequence>MYTNVLIVLCLLCLHASMVFSDDYQPPEFCRDSQCPRYQVVETSDDFELRAYDATRWALTSTDPSMDSTPITQSFKLLARYIRGSNNKGVNMEMAVPVTVFIPVNSDSPMNASLAFFLPPELDIPDPTDPNVFLLFFSETKLYVKSFDGFAEPIDFFEKAKSLYETLVAQKKEFEASFYACNIYDSPYEVVDRHNEVYYVAI</sequence>
<dbReference type="AlphaFoldDB" id="A0AAD1RIP1"/>
<keyword evidence="4" id="KW-1185">Reference proteome</keyword>
<feature type="chain" id="PRO_5041911500" description="Heme-binding protein 2" evidence="2">
    <location>
        <begin position="22"/>
        <end position="202"/>
    </location>
</feature>
<keyword evidence="2" id="KW-0732">Signal</keyword>
<organism evidence="3 4">
    <name type="scientific">Pelobates cultripes</name>
    <name type="common">Western spadefoot toad</name>
    <dbReference type="NCBI Taxonomy" id="61616"/>
    <lineage>
        <taxon>Eukaryota</taxon>
        <taxon>Metazoa</taxon>
        <taxon>Chordata</taxon>
        <taxon>Craniata</taxon>
        <taxon>Vertebrata</taxon>
        <taxon>Euteleostomi</taxon>
        <taxon>Amphibia</taxon>
        <taxon>Batrachia</taxon>
        <taxon>Anura</taxon>
        <taxon>Pelobatoidea</taxon>
        <taxon>Pelobatidae</taxon>
        <taxon>Pelobates</taxon>
    </lineage>
</organism>
<evidence type="ECO:0000313" key="4">
    <source>
        <dbReference type="Proteomes" id="UP001295444"/>
    </source>
</evidence>
<dbReference type="GO" id="GO:0020037">
    <property type="term" value="F:heme binding"/>
    <property type="evidence" value="ECO:0007669"/>
    <property type="project" value="TreeGrafter"/>
</dbReference>
<dbReference type="Proteomes" id="UP001295444">
    <property type="component" value="Chromosome 02"/>
</dbReference>
<dbReference type="EMBL" id="OW240913">
    <property type="protein sequence ID" value="CAH2253142.1"/>
    <property type="molecule type" value="Genomic_DNA"/>
</dbReference>
<accession>A0AAD1RIP1</accession>
<dbReference type="Pfam" id="PF04832">
    <property type="entry name" value="SOUL"/>
    <property type="match status" value="1"/>
</dbReference>